<feature type="domain" description="HAT C-terminal dimerisation" evidence="1">
    <location>
        <begin position="536"/>
        <end position="598"/>
    </location>
</feature>
<organism evidence="3 4">
    <name type="scientific">Cyprinus carpio</name>
    <name type="common">Common carp</name>
    <dbReference type="NCBI Taxonomy" id="7962"/>
    <lineage>
        <taxon>Eukaryota</taxon>
        <taxon>Metazoa</taxon>
        <taxon>Chordata</taxon>
        <taxon>Craniata</taxon>
        <taxon>Vertebrata</taxon>
        <taxon>Euteleostomi</taxon>
        <taxon>Actinopterygii</taxon>
        <taxon>Neopterygii</taxon>
        <taxon>Teleostei</taxon>
        <taxon>Ostariophysi</taxon>
        <taxon>Cypriniformes</taxon>
        <taxon>Cyprinidae</taxon>
        <taxon>Cyprininae</taxon>
        <taxon>Cyprinus</taxon>
    </lineage>
</organism>
<reference evidence="3" key="2">
    <citation type="submission" date="2025-09" db="UniProtKB">
        <authorList>
            <consortium name="Ensembl"/>
        </authorList>
    </citation>
    <scope>IDENTIFICATION</scope>
</reference>
<dbReference type="InterPro" id="IPR040647">
    <property type="entry name" value="SPIN-DOC_Znf-C2H2"/>
</dbReference>
<reference evidence="3" key="1">
    <citation type="submission" date="2025-08" db="UniProtKB">
        <authorList>
            <consortium name="Ensembl"/>
        </authorList>
    </citation>
    <scope>IDENTIFICATION</scope>
</reference>
<evidence type="ECO:0008006" key="5">
    <source>
        <dbReference type="Google" id="ProtNLM"/>
    </source>
</evidence>
<dbReference type="GO" id="GO:0046983">
    <property type="term" value="F:protein dimerization activity"/>
    <property type="evidence" value="ECO:0007669"/>
    <property type="project" value="InterPro"/>
</dbReference>
<dbReference type="PANTHER" id="PTHR45913:SF21">
    <property type="entry name" value="DUF4371 DOMAIN-CONTAINING PROTEIN"/>
    <property type="match status" value="1"/>
</dbReference>
<dbReference type="Proteomes" id="UP000694427">
    <property type="component" value="Unplaced"/>
</dbReference>
<dbReference type="Pfam" id="PF18658">
    <property type="entry name" value="zf-C2H2_12"/>
    <property type="match status" value="1"/>
</dbReference>
<evidence type="ECO:0000259" key="2">
    <source>
        <dbReference type="Pfam" id="PF18658"/>
    </source>
</evidence>
<evidence type="ECO:0000259" key="1">
    <source>
        <dbReference type="Pfam" id="PF05699"/>
    </source>
</evidence>
<name>A0A8C1P5D0_CYPCA</name>
<proteinExistence type="predicted"/>
<dbReference type="Ensembl" id="ENSCCRT00010109269.1">
    <property type="protein sequence ID" value="ENSCCRP00010098501.1"/>
    <property type="gene ID" value="ENSCCRG00010043172.1"/>
</dbReference>
<dbReference type="SUPFAM" id="SSF53098">
    <property type="entry name" value="Ribonuclease H-like"/>
    <property type="match status" value="1"/>
</dbReference>
<keyword evidence="4" id="KW-1185">Reference proteome</keyword>
<dbReference type="InterPro" id="IPR008906">
    <property type="entry name" value="HATC_C_dom"/>
</dbReference>
<accession>A0A8C1P5D0</accession>
<dbReference type="PANTHER" id="PTHR45913">
    <property type="entry name" value="EPM2A-INTERACTING PROTEIN 1"/>
    <property type="match status" value="1"/>
</dbReference>
<sequence>MACSKKRKVDSENRAFNQEWTDSYMFILPTGSSKPVCLICSETVAIIKSGNVKRHYETKHKSFDQTYPLKSALRAQKINDLKAQYDRSSRILTHSFTAQQRANECSLKVAWILGKHKKPFTDGGVVKECMSAVAETLFEGKQKDDVCVKIKQIPMSASSATKKTEILTDDVLAQLDEAIHKAPCIGLAVDESTDVSDNAQLLVFVRFFNKDKEEFCEDLLGVTPLQTSTRGEDIYLAIKEMLKKRAIELKQVVSITTDGAPAMVGRERGAVARMKDDNPQLISYHCIIHQSVLCSTLSDEYAEVMNTMMRMINFLRASSSHQHRMLREFLREVDANADDLLLHNNVRWLSKGRVLERFWSIRGEIAAFLAQLKNQKATTFSLFLEDDKKMDIVAFLVDITSHLNELNLKLQGKDNSVCDLMTAVRSFQRKLVLFREDLMADCAHFPTVKEQVQGERDVSSFVDFLDKLIVNFSMRFDSFSLGQQLTLFIQNPFLITDVREFSKEVTLLFKWENAGPLQIQLIDLQADVALKEHFGKTDPTTFWIQMVPETAFPGLRKVALYILTMFGSTYNCEAAFSTMNIIKSKYRSRLTNEHLHMCLRMALTPFQPRFKILAGQPRAHFSH</sequence>
<dbReference type="AlphaFoldDB" id="A0A8C1P5D0"/>
<evidence type="ECO:0000313" key="4">
    <source>
        <dbReference type="Proteomes" id="UP000694427"/>
    </source>
</evidence>
<dbReference type="Pfam" id="PF05699">
    <property type="entry name" value="Dimer_Tnp_hAT"/>
    <property type="match status" value="1"/>
</dbReference>
<dbReference type="InterPro" id="IPR012337">
    <property type="entry name" value="RNaseH-like_sf"/>
</dbReference>
<feature type="domain" description="SPIN-DOC-like zinc-finger" evidence="2">
    <location>
        <begin position="18"/>
        <end position="62"/>
    </location>
</feature>
<protein>
    <recommendedName>
        <fullName evidence="5">SPIN-DOC-like zinc-finger domain-containing protein</fullName>
    </recommendedName>
</protein>
<evidence type="ECO:0000313" key="3">
    <source>
        <dbReference type="Ensembl" id="ENSCCRP00010098501.1"/>
    </source>
</evidence>